<evidence type="ECO:0000313" key="4">
    <source>
        <dbReference type="EMBL" id="CEM38856.1"/>
    </source>
</evidence>
<reference evidence="4" key="1">
    <citation type="submission" date="2014-11" db="EMBL/GenBank/DDBJ databases">
        <authorList>
            <person name="Otto D Thomas"/>
            <person name="Naeem Raeece"/>
        </authorList>
    </citation>
    <scope>NUCLEOTIDE SEQUENCE</scope>
</reference>
<dbReference type="AlphaFoldDB" id="A0A0G4H4Y8"/>
<gene>
    <name evidence="4" type="ORF">Cvel_24701</name>
</gene>
<sequence length="301" mass="32535">MRLLVCALLPALFPGGEGFQASKFQFPRLSFRGLSEKETPARLGGILRGNAGSSETETRDGGGDLAQDATGESQTVDRSPEGGAAGAGEKMPMTEAEKVRARLAEVRAELGGLGVPQTEETEEDGEGQTQFAQTEPNASTNEFANLDSPETRASLVDSESALGARPGFEAGTQTKGEDEEGGETKVLSETERKIAQTENLIRRSEKRLKEIDEELQGTIRDIEELRSRLAEGKSVVSGIPLDMVSMSVEEKQEERQAREAMFVKINRRRGALSREGLSVRLELGTARVQLWVLQGQSLISG</sequence>
<evidence type="ECO:0000256" key="2">
    <source>
        <dbReference type="SAM" id="MobiDB-lite"/>
    </source>
</evidence>
<protein>
    <submittedName>
        <fullName evidence="4">Uncharacterized protein</fullName>
    </submittedName>
</protein>
<accession>A0A0G4H4Y8</accession>
<feature type="signal peptide" evidence="3">
    <location>
        <begin position="1"/>
        <end position="18"/>
    </location>
</feature>
<dbReference type="VEuPathDB" id="CryptoDB:Cvel_24701"/>
<feature type="coiled-coil region" evidence="1">
    <location>
        <begin position="187"/>
        <end position="228"/>
    </location>
</feature>
<keyword evidence="3" id="KW-0732">Signal</keyword>
<organism evidence="4">
    <name type="scientific">Chromera velia CCMP2878</name>
    <dbReference type="NCBI Taxonomy" id="1169474"/>
    <lineage>
        <taxon>Eukaryota</taxon>
        <taxon>Sar</taxon>
        <taxon>Alveolata</taxon>
        <taxon>Colpodellida</taxon>
        <taxon>Chromeraceae</taxon>
        <taxon>Chromera</taxon>
    </lineage>
</organism>
<name>A0A0G4H4Y8_9ALVE</name>
<feature type="compositionally biased region" description="Polar residues" evidence="2">
    <location>
        <begin position="131"/>
        <end position="143"/>
    </location>
</feature>
<dbReference type="EMBL" id="CDMZ01001886">
    <property type="protein sequence ID" value="CEM38856.1"/>
    <property type="molecule type" value="Genomic_DNA"/>
</dbReference>
<evidence type="ECO:0000256" key="1">
    <source>
        <dbReference type="SAM" id="Coils"/>
    </source>
</evidence>
<keyword evidence="1" id="KW-0175">Coiled coil</keyword>
<proteinExistence type="predicted"/>
<feature type="region of interest" description="Disordered" evidence="2">
    <location>
        <begin position="42"/>
        <end position="93"/>
    </location>
</feature>
<feature type="region of interest" description="Disordered" evidence="2">
    <location>
        <begin position="111"/>
        <end position="186"/>
    </location>
</feature>
<feature type="chain" id="PRO_5005190928" evidence="3">
    <location>
        <begin position="19"/>
        <end position="301"/>
    </location>
</feature>
<evidence type="ECO:0000256" key="3">
    <source>
        <dbReference type="SAM" id="SignalP"/>
    </source>
</evidence>